<name>A0A7I8VTA3_9ANNE</name>
<organism evidence="2 3">
    <name type="scientific">Dimorphilus gyrociliatus</name>
    <dbReference type="NCBI Taxonomy" id="2664684"/>
    <lineage>
        <taxon>Eukaryota</taxon>
        <taxon>Metazoa</taxon>
        <taxon>Spiralia</taxon>
        <taxon>Lophotrochozoa</taxon>
        <taxon>Annelida</taxon>
        <taxon>Polychaeta</taxon>
        <taxon>Polychaeta incertae sedis</taxon>
        <taxon>Dinophilidae</taxon>
        <taxon>Dimorphilus</taxon>
    </lineage>
</organism>
<reference evidence="2 3" key="1">
    <citation type="submission" date="2020-08" db="EMBL/GenBank/DDBJ databases">
        <authorList>
            <person name="Hejnol A."/>
        </authorList>
    </citation>
    <scope>NUCLEOTIDE SEQUENCE [LARGE SCALE GENOMIC DNA]</scope>
</reference>
<sequence>MLNALLFAVLILSANVACLPTFDIKRSENGILRRQTRAPFGPYEFKRLANFGVKRDLGPFGVDKKLGGFGVKRLGNFGVKRLAGFNVKRNSNLAKIMTMLKEYS</sequence>
<proteinExistence type="predicted"/>
<gene>
    <name evidence="2" type="ORF">DGYR_LOCUS7762</name>
</gene>
<evidence type="ECO:0000256" key="1">
    <source>
        <dbReference type="SAM" id="SignalP"/>
    </source>
</evidence>
<keyword evidence="3" id="KW-1185">Reference proteome</keyword>
<accession>A0A7I8VTA3</accession>
<protein>
    <submittedName>
        <fullName evidence="2">DgyrCDS8133</fullName>
    </submittedName>
</protein>
<dbReference type="EMBL" id="CAJFCJ010000010">
    <property type="protein sequence ID" value="CAD5119533.1"/>
    <property type="molecule type" value="Genomic_DNA"/>
</dbReference>
<dbReference type="AlphaFoldDB" id="A0A7I8VTA3"/>
<evidence type="ECO:0000313" key="3">
    <source>
        <dbReference type="Proteomes" id="UP000549394"/>
    </source>
</evidence>
<feature type="signal peptide" evidence="1">
    <location>
        <begin position="1"/>
        <end position="18"/>
    </location>
</feature>
<evidence type="ECO:0000313" key="2">
    <source>
        <dbReference type="EMBL" id="CAD5119533.1"/>
    </source>
</evidence>
<feature type="chain" id="PRO_5029640162" evidence="1">
    <location>
        <begin position="19"/>
        <end position="104"/>
    </location>
</feature>
<dbReference type="Proteomes" id="UP000549394">
    <property type="component" value="Unassembled WGS sequence"/>
</dbReference>
<keyword evidence="1" id="KW-0732">Signal</keyword>
<comment type="caution">
    <text evidence="2">The sequence shown here is derived from an EMBL/GenBank/DDBJ whole genome shotgun (WGS) entry which is preliminary data.</text>
</comment>